<dbReference type="SMART" id="SM00575">
    <property type="entry name" value="ZnF_PMZ"/>
    <property type="match status" value="1"/>
</dbReference>
<dbReference type="PROSITE" id="PS50811">
    <property type="entry name" value="WRKY"/>
    <property type="match status" value="1"/>
</dbReference>
<dbReference type="GO" id="GO:0008270">
    <property type="term" value="F:zinc ion binding"/>
    <property type="evidence" value="ECO:0007669"/>
    <property type="project" value="UniProtKB-KW"/>
</dbReference>
<comment type="caution">
    <text evidence="7">The sequence shown here is derived from an EMBL/GenBank/DDBJ whole genome shotgun (WGS) entry which is preliminary data.</text>
</comment>
<keyword evidence="1" id="KW-0479">Metal-binding</keyword>
<evidence type="ECO:0000313" key="9">
    <source>
        <dbReference type="Proteomes" id="UP000236291"/>
    </source>
</evidence>
<evidence type="ECO:0000259" key="5">
    <source>
        <dbReference type="PROSITE" id="PS50811"/>
    </source>
</evidence>
<evidence type="ECO:0000256" key="3">
    <source>
        <dbReference type="ARBA" id="ARBA00022833"/>
    </source>
</evidence>
<organism evidence="7 9">
    <name type="scientific">Trifolium pratense</name>
    <name type="common">Red clover</name>
    <dbReference type="NCBI Taxonomy" id="57577"/>
    <lineage>
        <taxon>Eukaryota</taxon>
        <taxon>Viridiplantae</taxon>
        <taxon>Streptophyta</taxon>
        <taxon>Embryophyta</taxon>
        <taxon>Tracheophyta</taxon>
        <taxon>Spermatophyta</taxon>
        <taxon>Magnoliopsida</taxon>
        <taxon>eudicotyledons</taxon>
        <taxon>Gunneridae</taxon>
        <taxon>Pentapetalae</taxon>
        <taxon>rosids</taxon>
        <taxon>fabids</taxon>
        <taxon>Fabales</taxon>
        <taxon>Fabaceae</taxon>
        <taxon>Papilionoideae</taxon>
        <taxon>50 kb inversion clade</taxon>
        <taxon>NPAAA clade</taxon>
        <taxon>Hologalegina</taxon>
        <taxon>IRL clade</taxon>
        <taxon>Trifolieae</taxon>
        <taxon>Trifolium</taxon>
    </lineage>
</organism>
<dbReference type="PANTHER" id="PTHR47718:SF2">
    <property type="entry name" value="PROTEIN FAR1-RELATED SEQUENCE 5-LIKE"/>
    <property type="match status" value="1"/>
</dbReference>
<dbReference type="GO" id="GO:0043565">
    <property type="term" value="F:sequence-specific DNA binding"/>
    <property type="evidence" value="ECO:0007669"/>
    <property type="project" value="InterPro"/>
</dbReference>
<accession>A0A2K3L6U3</accession>
<keyword evidence="3" id="KW-0862">Zinc</keyword>
<evidence type="ECO:0000313" key="8">
    <source>
        <dbReference type="EMBL" id="PNX94014.1"/>
    </source>
</evidence>
<dbReference type="GO" id="GO:0003700">
    <property type="term" value="F:DNA-binding transcription factor activity"/>
    <property type="evidence" value="ECO:0007669"/>
    <property type="project" value="InterPro"/>
</dbReference>
<dbReference type="Pfam" id="PF03101">
    <property type="entry name" value="FAR1"/>
    <property type="match status" value="1"/>
</dbReference>
<reference evidence="7 9" key="1">
    <citation type="journal article" date="2014" name="Am. J. Bot.">
        <title>Genome assembly and annotation for red clover (Trifolium pratense; Fabaceae).</title>
        <authorList>
            <person name="Istvanek J."/>
            <person name="Jaros M."/>
            <person name="Krenek A."/>
            <person name="Repkova J."/>
        </authorList>
    </citation>
    <scope>NUCLEOTIDE SEQUENCE [LARGE SCALE GENOMIC DNA]</scope>
    <source>
        <strain evidence="9">cv. Tatra</strain>
        <tissue evidence="7">Young leaves</tissue>
    </source>
</reference>
<dbReference type="EMBL" id="ASHM01027252">
    <property type="protein sequence ID" value="PNX74255.1"/>
    <property type="molecule type" value="Genomic_DNA"/>
</dbReference>
<keyword evidence="2 4" id="KW-0863">Zinc-finger</keyword>
<dbReference type="Proteomes" id="UP000236291">
    <property type="component" value="Unassembled WGS sequence"/>
</dbReference>
<proteinExistence type="predicted"/>
<dbReference type="Pfam" id="PF10551">
    <property type="entry name" value="MULE"/>
    <property type="match status" value="1"/>
</dbReference>
<reference evidence="7 9" key="2">
    <citation type="journal article" date="2017" name="Front. Plant Sci.">
        <title>Gene Classification and Mining of Molecular Markers Useful in Red Clover (Trifolium pratense) Breeding.</title>
        <authorList>
            <person name="Istvanek J."/>
            <person name="Dluhosova J."/>
            <person name="Dluhos P."/>
            <person name="Patkova L."/>
            <person name="Nedelnik J."/>
            <person name="Repkova J."/>
        </authorList>
    </citation>
    <scope>NUCLEOTIDE SEQUENCE [LARGE SCALE GENOMIC DNA]</scope>
    <source>
        <strain evidence="9">cv. Tatra</strain>
        <tissue evidence="7">Young leaves</tissue>
    </source>
</reference>
<dbReference type="InterPro" id="IPR007527">
    <property type="entry name" value="Znf_SWIM"/>
</dbReference>
<evidence type="ECO:0000256" key="4">
    <source>
        <dbReference type="PROSITE-ProRule" id="PRU00325"/>
    </source>
</evidence>
<dbReference type="PROSITE" id="PS50966">
    <property type="entry name" value="ZF_SWIM"/>
    <property type="match status" value="1"/>
</dbReference>
<feature type="domain" description="SWIM-type" evidence="6">
    <location>
        <begin position="538"/>
        <end position="585"/>
    </location>
</feature>
<dbReference type="PANTHER" id="PTHR47718">
    <property type="entry name" value="OS01G0519700 PROTEIN"/>
    <property type="match status" value="1"/>
</dbReference>
<protein>
    <submittedName>
        <fullName evidence="7">Protein FAR1-related sequence 5-like</fullName>
    </submittedName>
</protein>
<evidence type="ECO:0000313" key="7">
    <source>
        <dbReference type="EMBL" id="PNX74255.1"/>
    </source>
</evidence>
<evidence type="ECO:0000256" key="1">
    <source>
        <dbReference type="ARBA" id="ARBA00022723"/>
    </source>
</evidence>
<dbReference type="EMBL" id="ASHM01012056">
    <property type="protein sequence ID" value="PNX94014.1"/>
    <property type="molecule type" value="Genomic_DNA"/>
</dbReference>
<sequence>MNVSTFPVVEGVEKLVNNIHENIVQHGQEGVVDYTPHLEMEFESEVAAYDFYNEYSRRIGFGIRREYGNKSRKDGILTSRRFTCFKEGNRSVDKRDRLIKEGRAETRTGCQARMVISLDRKVGKYKVVDFVAQHNHDLQPPGYVHMIRSHRRLHASQVVVADESGLKQDFQEYVSEHDEFGLKQDFQEYVSKHDDGIDIIGYSGQEIMNYLPTKRMRSLMYGEVGALLMHFKRQSENPSFFYDFQMDVEEKITNIFWADAQMINDYEYFGDVITFDTTYKSNKDYRPLGVFVGLNNHKQMVVFGATLLYDETIPSFQWLFETFLKAMGGEKPKTILTDQDAAMAEAISFVMPETFHGLCTWQIRENALKHVNHLCQKSSQFYSDFEACIDVHEEEGEFLKAWNVLLVEHNFSEDSWLHMIFQLKEKWAWAYVKKQFTAGMRSIQLCESFNVEMKNHLKSDLNLVQFFTHFERVVNGIRNNESEADYESRHELPKLKMRRVRMLVQAGNIYTPKILEEFQEEYEEYQGTCIKNLKEGLYVVTNYDNSKERMVIGNLVDQKVACECRKFETHGILCNHALKVLDVMNIKLIPHHYIMKRWTRDARLGSNRDWKRQHVELDIKANFMMRCSELCPRMVKLINKASKSHETYAFLSKVYEETDKIIDDMLAKKFVGGESLELCHASVSIGNEKNDNNMDTVDVGGEKGIKKLRLFK</sequence>
<gene>
    <name evidence="8" type="ORF">L195_g017179</name>
    <name evidence="7" type="ORF">L195_g030171</name>
</gene>
<dbReference type="InterPro" id="IPR004330">
    <property type="entry name" value="FAR1_DNA_bnd_dom"/>
</dbReference>
<evidence type="ECO:0000256" key="2">
    <source>
        <dbReference type="ARBA" id="ARBA00022771"/>
    </source>
</evidence>
<dbReference type="InterPro" id="IPR006564">
    <property type="entry name" value="Znf_PMZ"/>
</dbReference>
<dbReference type="AlphaFoldDB" id="A0A2K3L6U3"/>
<dbReference type="STRING" id="57577.A0A2K3L6U3"/>
<dbReference type="InterPro" id="IPR003657">
    <property type="entry name" value="WRKY_dom"/>
</dbReference>
<dbReference type="InterPro" id="IPR018289">
    <property type="entry name" value="MULE_transposase_dom"/>
</dbReference>
<evidence type="ECO:0000259" key="6">
    <source>
        <dbReference type="PROSITE" id="PS50966"/>
    </source>
</evidence>
<feature type="domain" description="WRKY" evidence="5">
    <location>
        <begin position="65"/>
        <end position="139"/>
    </location>
</feature>
<name>A0A2K3L6U3_TRIPR</name>